<keyword evidence="1" id="KW-0802">TPR repeat</keyword>
<dbReference type="SUPFAM" id="SSF48452">
    <property type="entry name" value="TPR-like"/>
    <property type="match status" value="1"/>
</dbReference>
<sequence length="469" mass="54904">MYKELIRPTEISIKDKKYKVKGNVIRAAVFARTNVIEVLTADNERFYFIYFKNSLIYGDKLDKVEEGSFINKAFHEGIVIESPHPILNALIPNQSVSIQNKNKLFTQLQIHYSLKEIAYIATTLDSFFDKDELVKIIDKVFFHYRRSGKFMKSFQIIQILHDFVPSLKSANERLNSQEFNSYHNFYKSSSLPSILKKDPLFVELLCFQNRSNPEMRVFLEDIFTKQDCLLELLVLWIESPKAESIKKYTDFALQLVTMKEWIFILGEVNINPYRVLPEAKSIIEKMIQEDNYETAALFLLNFIHDLPTSYDAILNSLWGNLNAGFVGSHLDDFIFMFQQLVPEDHSKLLEQKIFQLAVILLEEHDLKEVHEKLLPIQKIHPYSAVIRKMNNMLALLEDPDQMMELGDYYAEFKQFDKAIDCFFWEMELQPQDPIPVQKISRMYHHKGMVKEAATYQKVYAQIKSNQGIG</sequence>
<proteinExistence type="predicted"/>
<reference evidence="2 3" key="1">
    <citation type="submission" date="2017-11" db="EMBL/GenBank/DDBJ databases">
        <title>Comparitive Functional Genomics of Dry Heat Resistant strains isolated from the Viking Spacecraft.</title>
        <authorList>
            <person name="Seuylemezian A."/>
            <person name="Cooper K."/>
            <person name="Vaishampayan P."/>
        </authorList>
    </citation>
    <scope>NUCLEOTIDE SEQUENCE [LARGE SCALE GENOMIC DNA]</scope>
    <source>
        <strain evidence="2 3">V32-6</strain>
    </source>
</reference>
<dbReference type="EMBL" id="PGVE01000042">
    <property type="protein sequence ID" value="PLS04778.1"/>
    <property type="molecule type" value="Genomic_DNA"/>
</dbReference>
<evidence type="ECO:0000256" key="1">
    <source>
        <dbReference type="PROSITE-ProRule" id="PRU00339"/>
    </source>
</evidence>
<dbReference type="AlphaFoldDB" id="A0A2N5HGX6"/>
<evidence type="ECO:0000313" key="2">
    <source>
        <dbReference type="EMBL" id="PLS04778.1"/>
    </source>
</evidence>
<organism evidence="2 3">
    <name type="scientific">Neobacillus cucumis</name>
    <dbReference type="NCBI Taxonomy" id="1740721"/>
    <lineage>
        <taxon>Bacteria</taxon>
        <taxon>Bacillati</taxon>
        <taxon>Bacillota</taxon>
        <taxon>Bacilli</taxon>
        <taxon>Bacillales</taxon>
        <taxon>Bacillaceae</taxon>
        <taxon>Neobacillus</taxon>
    </lineage>
</organism>
<feature type="repeat" description="TPR" evidence="1">
    <location>
        <begin position="399"/>
        <end position="432"/>
    </location>
</feature>
<evidence type="ECO:0000313" key="3">
    <source>
        <dbReference type="Proteomes" id="UP000234950"/>
    </source>
</evidence>
<dbReference type="PROSITE" id="PS50005">
    <property type="entry name" value="TPR"/>
    <property type="match status" value="1"/>
</dbReference>
<name>A0A2N5HGX6_9BACI</name>
<keyword evidence="3" id="KW-1185">Reference proteome</keyword>
<comment type="caution">
    <text evidence="2">The sequence shown here is derived from an EMBL/GenBank/DDBJ whole genome shotgun (WGS) entry which is preliminary data.</text>
</comment>
<dbReference type="Proteomes" id="UP000234950">
    <property type="component" value="Unassembled WGS sequence"/>
</dbReference>
<dbReference type="OrthoDB" id="2676051at2"/>
<dbReference type="InterPro" id="IPR019734">
    <property type="entry name" value="TPR_rpt"/>
</dbReference>
<accession>A0A2N5HGX6</accession>
<gene>
    <name evidence="2" type="ORF">CVD27_11010</name>
</gene>
<dbReference type="InterPro" id="IPR011990">
    <property type="entry name" value="TPR-like_helical_dom_sf"/>
</dbReference>
<protein>
    <submittedName>
        <fullName evidence="2">Uncharacterized protein</fullName>
    </submittedName>
</protein>
<dbReference type="Gene3D" id="1.25.40.10">
    <property type="entry name" value="Tetratricopeptide repeat domain"/>
    <property type="match status" value="1"/>
</dbReference>
<dbReference type="RefSeq" id="WP_101647957.1">
    <property type="nucleotide sequence ID" value="NZ_PGVE01000042.1"/>
</dbReference>